<keyword evidence="11" id="KW-1133">Transmembrane helix</keyword>
<comment type="subcellular location">
    <subcellularLocation>
        <location evidence="1 16">Mitochondrion inner membrane</location>
        <topology evidence="1 16">Single-pass membrane protein</topology>
    </subcellularLocation>
</comment>
<dbReference type="Gene3D" id="3.20.20.70">
    <property type="entry name" value="Aldolase class I"/>
    <property type="match status" value="1"/>
</dbReference>
<comment type="caution">
    <text evidence="19">The sequence shown here is derived from an EMBL/GenBank/DDBJ whole genome shotgun (WGS) entry which is preliminary data.</text>
</comment>
<dbReference type="PROSITE" id="PS00911">
    <property type="entry name" value="DHODEHASE_1"/>
    <property type="match status" value="1"/>
</dbReference>
<dbReference type="InterPro" id="IPR013785">
    <property type="entry name" value="Aldolase_TIM"/>
</dbReference>
<dbReference type="CDD" id="cd04738">
    <property type="entry name" value="DHOD_2_like"/>
    <property type="match status" value="1"/>
</dbReference>
<evidence type="ECO:0000256" key="1">
    <source>
        <dbReference type="ARBA" id="ARBA00004434"/>
    </source>
</evidence>
<evidence type="ECO:0000256" key="16">
    <source>
        <dbReference type="RuleBase" id="RU361255"/>
    </source>
</evidence>
<keyword evidence="6 16" id="KW-0285">Flavoprotein</keyword>
<dbReference type="SUPFAM" id="SSF51395">
    <property type="entry name" value="FMN-linked oxidoreductases"/>
    <property type="match status" value="1"/>
</dbReference>
<evidence type="ECO:0000256" key="15">
    <source>
        <dbReference type="ARBA" id="ARBA00048639"/>
    </source>
</evidence>
<keyword evidence="10" id="KW-0809">Transit peptide</keyword>
<evidence type="ECO:0000256" key="7">
    <source>
        <dbReference type="ARBA" id="ARBA00022643"/>
    </source>
</evidence>
<keyword evidence="20" id="KW-1185">Reference proteome</keyword>
<feature type="coiled-coil region" evidence="17">
    <location>
        <begin position="256"/>
        <end position="283"/>
    </location>
</feature>
<dbReference type="InterPro" id="IPR001295">
    <property type="entry name" value="Dihydroorotate_DH_CS"/>
</dbReference>
<dbReference type="EMBL" id="JAZGQO010000006">
    <property type="protein sequence ID" value="KAK6184606.1"/>
    <property type="molecule type" value="Genomic_DNA"/>
</dbReference>
<dbReference type="GO" id="GO:0106430">
    <property type="term" value="F:dihydroorotate dehydrogenase (quinone) activity"/>
    <property type="evidence" value="ECO:0007669"/>
    <property type="project" value="UniProtKB-EC"/>
</dbReference>
<dbReference type="GO" id="GO:0009220">
    <property type="term" value="P:pyrimidine ribonucleotide biosynthetic process"/>
    <property type="evidence" value="ECO:0007669"/>
    <property type="project" value="TreeGrafter"/>
</dbReference>
<comment type="catalytic activity">
    <reaction evidence="15 16">
        <text>(S)-dihydroorotate + a quinone = orotate + a quinol</text>
        <dbReference type="Rhea" id="RHEA:30187"/>
        <dbReference type="ChEBI" id="CHEBI:24646"/>
        <dbReference type="ChEBI" id="CHEBI:30839"/>
        <dbReference type="ChEBI" id="CHEBI:30864"/>
        <dbReference type="ChEBI" id="CHEBI:132124"/>
        <dbReference type="EC" id="1.3.5.2"/>
    </reaction>
</comment>
<dbReference type="AlphaFoldDB" id="A0AAN8JVT1"/>
<keyword evidence="7 16" id="KW-0288">FMN</keyword>
<protein>
    <recommendedName>
        <fullName evidence="5 16">Dihydroorotate dehydrogenase (quinone), mitochondrial</fullName>
        <shortName evidence="16">DHOdehase</shortName>
        <ecNumber evidence="4 16">1.3.5.2</ecNumber>
    </recommendedName>
</protein>
<dbReference type="PANTHER" id="PTHR48109">
    <property type="entry name" value="DIHYDROOROTATE DEHYDROGENASE (QUINONE), MITOCHONDRIAL-RELATED"/>
    <property type="match status" value="1"/>
</dbReference>
<evidence type="ECO:0000256" key="4">
    <source>
        <dbReference type="ARBA" id="ARBA00012791"/>
    </source>
</evidence>
<comment type="similarity">
    <text evidence="3 16">Belongs to the dihydroorotate dehydrogenase family. Type 2 subfamily.</text>
</comment>
<accession>A0AAN8JVT1</accession>
<organism evidence="19 20">
    <name type="scientific">Patella caerulea</name>
    <name type="common">Rayed Mediterranean limpet</name>
    <dbReference type="NCBI Taxonomy" id="87958"/>
    <lineage>
        <taxon>Eukaryota</taxon>
        <taxon>Metazoa</taxon>
        <taxon>Spiralia</taxon>
        <taxon>Lophotrochozoa</taxon>
        <taxon>Mollusca</taxon>
        <taxon>Gastropoda</taxon>
        <taxon>Patellogastropoda</taxon>
        <taxon>Patelloidea</taxon>
        <taxon>Patellidae</taxon>
        <taxon>Patella</taxon>
    </lineage>
</organism>
<evidence type="ECO:0000256" key="12">
    <source>
        <dbReference type="ARBA" id="ARBA00023002"/>
    </source>
</evidence>
<dbReference type="InterPro" id="IPR050074">
    <property type="entry name" value="DHO_dehydrogenase"/>
</dbReference>
<evidence type="ECO:0000256" key="6">
    <source>
        <dbReference type="ARBA" id="ARBA00022630"/>
    </source>
</evidence>
<evidence type="ECO:0000256" key="8">
    <source>
        <dbReference type="ARBA" id="ARBA00022692"/>
    </source>
</evidence>
<keyword evidence="17" id="KW-0175">Coiled coil</keyword>
<feature type="domain" description="Dihydroorotate dehydrogenase catalytic" evidence="18">
    <location>
        <begin position="114"/>
        <end position="413"/>
    </location>
</feature>
<dbReference type="GO" id="GO:0006207">
    <property type="term" value="P:'de novo' pyrimidine nucleobase biosynthetic process"/>
    <property type="evidence" value="ECO:0007669"/>
    <property type="project" value="InterPro"/>
</dbReference>
<dbReference type="EC" id="1.3.5.2" evidence="4 16"/>
<evidence type="ECO:0000256" key="14">
    <source>
        <dbReference type="ARBA" id="ARBA00023136"/>
    </source>
</evidence>
<evidence type="ECO:0000313" key="20">
    <source>
        <dbReference type="Proteomes" id="UP001347796"/>
    </source>
</evidence>
<evidence type="ECO:0000259" key="18">
    <source>
        <dbReference type="Pfam" id="PF01180"/>
    </source>
</evidence>
<dbReference type="NCBIfam" id="NF003645">
    <property type="entry name" value="PRK05286.1-2"/>
    <property type="match status" value="1"/>
</dbReference>
<reference evidence="19 20" key="1">
    <citation type="submission" date="2024-01" db="EMBL/GenBank/DDBJ databases">
        <title>The genome of the rayed Mediterranean limpet Patella caerulea (Linnaeus, 1758).</title>
        <authorList>
            <person name="Anh-Thu Weber A."/>
            <person name="Halstead-Nussloch G."/>
        </authorList>
    </citation>
    <scope>NUCLEOTIDE SEQUENCE [LARGE SCALE GENOMIC DNA]</scope>
    <source>
        <strain evidence="19">AATW-2023a</strain>
        <tissue evidence="19">Whole specimen</tissue>
    </source>
</reference>
<keyword evidence="8" id="KW-0812">Transmembrane</keyword>
<keyword evidence="12 16" id="KW-0560">Oxidoreductase</keyword>
<dbReference type="Pfam" id="PF01180">
    <property type="entry name" value="DHO_dh"/>
    <property type="match status" value="1"/>
</dbReference>
<evidence type="ECO:0000256" key="9">
    <source>
        <dbReference type="ARBA" id="ARBA00022792"/>
    </source>
</evidence>
<keyword evidence="9 16" id="KW-0999">Mitochondrion inner membrane</keyword>
<comment type="pathway">
    <text evidence="2 16">Pyrimidine metabolism; UMP biosynthesis via de novo pathway; orotate from (S)-dihydroorotate (quinone route): step 1/1.</text>
</comment>
<evidence type="ECO:0000256" key="3">
    <source>
        <dbReference type="ARBA" id="ARBA00005359"/>
    </source>
</evidence>
<evidence type="ECO:0000256" key="11">
    <source>
        <dbReference type="ARBA" id="ARBA00022989"/>
    </source>
</evidence>
<sequence length="430" mass="47050">MLLETVSVTKQKHTTAKGHLPIIKVPFFTVCPNMSGASNGSVFVKQLKQMVVVCGGGTLTFFGFSLYRGDAKFYENMVMPAMRLLDAETAHNLAIKMAKYKLVPRQSLADPPLLQSKLWGKTFTNPVGLAAGFDKHGEAVDGLLKMGFGFVEVGSITPAPQEGNPKPRVFRLVEDRGVINRYGFNSDGHEVVVNRLRYREDEHVVSERGIMGINLGKNKFSSYPVEDYVQGVKRFGKLADYLVINVSSPNTPGLRAMQGRKQLEELLEKVAAERDKLRLKEKVPLLVKIAPDLSAEDKNDIAAVVSKINSGVDGLIVSNTTVSRPPSLQNKHKEEIGGLSGDPLKHLSTTTISDMYKLTKGKIPIIGVGGISNGKDAYEKIKAGASLVQLYTALIYQGPPVVKKVKRELAQYLESDGYSNIEEAIGANHR</sequence>
<evidence type="ECO:0000313" key="19">
    <source>
        <dbReference type="EMBL" id="KAK6184606.1"/>
    </source>
</evidence>
<dbReference type="InterPro" id="IPR005720">
    <property type="entry name" value="Dihydroorotate_DH_cat"/>
</dbReference>
<dbReference type="Proteomes" id="UP001347796">
    <property type="component" value="Unassembled WGS sequence"/>
</dbReference>
<evidence type="ECO:0000256" key="5">
    <source>
        <dbReference type="ARBA" id="ARBA00017599"/>
    </source>
</evidence>
<evidence type="ECO:0000256" key="2">
    <source>
        <dbReference type="ARBA" id="ARBA00005161"/>
    </source>
</evidence>
<dbReference type="FunFam" id="3.20.20.70:FF:000066">
    <property type="entry name" value="Dihydroorotate dehydrogenase (quinone), mitochondrial"/>
    <property type="match status" value="1"/>
</dbReference>
<gene>
    <name evidence="19" type="ORF">SNE40_007049</name>
</gene>
<evidence type="ECO:0000256" key="10">
    <source>
        <dbReference type="ARBA" id="ARBA00022946"/>
    </source>
</evidence>
<keyword evidence="13 16" id="KW-0496">Mitochondrion</keyword>
<evidence type="ECO:0000256" key="13">
    <source>
        <dbReference type="ARBA" id="ARBA00023128"/>
    </source>
</evidence>
<comment type="cofactor">
    <cofactor evidence="16">
        <name>FMN</name>
        <dbReference type="ChEBI" id="CHEBI:58210"/>
    </cofactor>
    <text evidence="16">Binds 1 FMN per subunit.</text>
</comment>
<evidence type="ECO:0000256" key="17">
    <source>
        <dbReference type="SAM" id="Coils"/>
    </source>
</evidence>
<dbReference type="NCBIfam" id="TIGR01036">
    <property type="entry name" value="pyrD_sub2"/>
    <property type="match status" value="1"/>
</dbReference>
<dbReference type="PANTHER" id="PTHR48109:SF4">
    <property type="entry name" value="DIHYDROOROTATE DEHYDROGENASE (QUINONE), MITOCHONDRIAL"/>
    <property type="match status" value="1"/>
</dbReference>
<proteinExistence type="inferred from homology"/>
<dbReference type="NCBIfam" id="NF003652">
    <property type="entry name" value="PRK05286.2-5"/>
    <property type="match status" value="1"/>
</dbReference>
<dbReference type="PROSITE" id="PS00912">
    <property type="entry name" value="DHODEHASE_2"/>
    <property type="match status" value="1"/>
</dbReference>
<keyword evidence="14" id="KW-0472">Membrane</keyword>
<dbReference type="GO" id="GO:0005743">
    <property type="term" value="C:mitochondrial inner membrane"/>
    <property type="evidence" value="ECO:0007669"/>
    <property type="project" value="UniProtKB-SubCell"/>
</dbReference>
<dbReference type="InterPro" id="IPR005719">
    <property type="entry name" value="Dihydroorotate_DH_2"/>
</dbReference>
<name>A0AAN8JVT1_PATCE</name>